<keyword evidence="1" id="KW-0472">Membrane</keyword>
<feature type="transmembrane region" description="Helical" evidence="1">
    <location>
        <begin position="12"/>
        <end position="32"/>
    </location>
</feature>
<dbReference type="OrthoDB" id="10430055at2759"/>
<dbReference type="EMBL" id="CAJPWZ010002009">
    <property type="protein sequence ID" value="CAG2228853.1"/>
    <property type="molecule type" value="Genomic_DNA"/>
</dbReference>
<evidence type="ECO:0000313" key="2">
    <source>
        <dbReference type="EMBL" id="CAG2228853.1"/>
    </source>
</evidence>
<keyword evidence="1" id="KW-0812">Transmembrane</keyword>
<keyword evidence="3" id="KW-1185">Reference proteome</keyword>
<organism evidence="2 3">
    <name type="scientific">Mytilus edulis</name>
    <name type="common">Blue mussel</name>
    <dbReference type="NCBI Taxonomy" id="6550"/>
    <lineage>
        <taxon>Eukaryota</taxon>
        <taxon>Metazoa</taxon>
        <taxon>Spiralia</taxon>
        <taxon>Lophotrochozoa</taxon>
        <taxon>Mollusca</taxon>
        <taxon>Bivalvia</taxon>
        <taxon>Autobranchia</taxon>
        <taxon>Pteriomorphia</taxon>
        <taxon>Mytilida</taxon>
        <taxon>Mytiloidea</taxon>
        <taxon>Mytilidae</taxon>
        <taxon>Mytilinae</taxon>
        <taxon>Mytilus</taxon>
    </lineage>
</organism>
<comment type="caution">
    <text evidence="2">The sequence shown here is derived from an EMBL/GenBank/DDBJ whole genome shotgun (WGS) entry which is preliminary data.</text>
</comment>
<gene>
    <name evidence="2" type="ORF">MEDL_41782</name>
</gene>
<sequence length="437" mass="49770">MLTVAGTLKADWIIYTLCITSCLCLTGFGHCFRTYRERRSLKVRAISATTVSEPLTPYMGDYTEVDKETLSLVAKGLNVKTKESRNETINVVKHESQSYITSIEDDEAGYFDLYFDRKEDVDHQVEHHALQKKSFSISSFNSKVGSQDNIDVHELHQEYFHEDSQSCEVSVMVHKRQSYTTCYGDDEDDDAGYFDLYFAMKGDANQQEENHTLRKESLSTSSFNSNVVSQDNTEFYEPLSEYCQEGAHACQVSGTVHERQYNIACNEDDEVDGDGYFDLYFHMKEDINHQVEHHALRQESLSISSFNSKVGSQDNTEFLKPLSEYCQGGSHAREVSLKDKQCIKRSSRSSEDAASNMYANVYQLLQKDKKSNIKADEKQLSPDSDIVFNKTLKTAIPSTYRTGSLQDDTNKCAKSMNTIDPCDSIEYNKDKSINEKK</sequence>
<accession>A0A8S3T4Q5</accession>
<protein>
    <submittedName>
        <fullName evidence="2">Uncharacterized protein</fullName>
    </submittedName>
</protein>
<name>A0A8S3T4Q5_MYTED</name>
<dbReference type="Proteomes" id="UP000683360">
    <property type="component" value="Unassembled WGS sequence"/>
</dbReference>
<keyword evidence="1" id="KW-1133">Transmembrane helix</keyword>
<evidence type="ECO:0000313" key="3">
    <source>
        <dbReference type="Proteomes" id="UP000683360"/>
    </source>
</evidence>
<proteinExistence type="predicted"/>
<reference evidence="2" key="1">
    <citation type="submission" date="2021-03" db="EMBL/GenBank/DDBJ databases">
        <authorList>
            <person name="Bekaert M."/>
        </authorList>
    </citation>
    <scope>NUCLEOTIDE SEQUENCE</scope>
</reference>
<dbReference type="AlphaFoldDB" id="A0A8S3T4Q5"/>
<evidence type="ECO:0000256" key="1">
    <source>
        <dbReference type="SAM" id="Phobius"/>
    </source>
</evidence>